<comment type="caution">
    <text evidence="2">The sequence shown here is derived from an EMBL/GenBank/DDBJ whole genome shotgun (WGS) entry which is preliminary data.</text>
</comment>
<sequence>MAVIAGLAAGAVAAHATETINFSSVFTGGTPSGPAPWATLQISNGVNPGDVNMTLTNNTSAASGQFIGELLLNLTSIPGDFSTSTSSSWFKSAPTFGSNSISDAGEQFDVDILFREQPPKLTGGLSASWTFHGTGLTENSFMAFATPLDSNPSNVLALLHMQGLPQGGSTKLGGSPVPEPSAMAALLIGGAMLARRRRNKNR</sequence>
<dbReference type="EMBL" id="JACOSL010000056">
    <property type="protein sequence ID" value="MBI1757214.1"/>
    <property type="molecule type" value="Genomic_DNA"/>
</dbReference>
<gene>
    <name evidence="2" type="ORF">HYR64_08930</name>
</gene>
<evidence type="ECO:0000313" key="2">
    <source>
        <dbReference type="EMBL" id="MBI1757214.1"/>
    </source>
</evidence>
<protein>
    <submittedName>
        <fullName evidence="2">PEP-CTERM sorting domain-containing protein</fullName>
    </submittedName>
</protein>
<accession>A0A931PUA4</accession>
<name>A0A931PUA4_FIMGI</name>
<dbReference type="InterPro" id="IPR013424">
    <property type="entry name" value="Ice-binding_C"/>
</dbReference>
<keyword evidence="1" id="KW-0732">Signal</keyword>
<dbReference type="AlphaFoldDB" id="A0A931PUA4"/>
<feature type="chain" id="PRO_5037804031" evidence="1">
    <location>
        <begin position="17"/>
        <end position="202"/>
    </location>
</feature>
<evidence type="ECO:0000256" key="1">
    <source>
        <dbReference type="SAM" id="SignalP"/>
    </source>
</evidence>
<proteinExistence type="predicted"/>
<reference evidence="2" key="1">
    <citation type="submission" date="2020-07" db="EMBL/GenBank/DDBJ databases">
        <title>Huge and variable diversity of episymbiotic CPR bacteria and DPANN archaea in groundwater ecosystems.</title>
        <authorList>
            <person name="He C.Y."/>
            <person name="Keren R."/>
            <person name="Whittaker M."/>
            <person name="Farag I.F."/>
            <person name="Doudna J."/>
            <person name="Cate J.H.D."/>
            <person name="Banfield J.F."/>
        </authorList>
    </citation>
    <scope>NUCLEOTIDE SEQUENCE</scope>
    <source>
        <strain evidence="2">NC_groundwater_17_Pr7_B-0.1um_64_12</strain>
    </source>
</reference>
<dbReference type="NCBIfam" id="TIGR02595">
    <property type="entry name" value="PEP_CTERM"/>
    <property type="match status" value="1"/>
</dbReference>
<feature type="signal peptide" evidence="1">
    <location>
        <begin position="1"/>
        <end position="16"/>
    </location>
</feature>
<organism evidence="2 3">
    <name type="scientific">Fimbriimonas ginsengisoli</name>
    <dbReference type="NCBI Taxonomy" id="1005039"/>
    <lineage>
        <taxon>Bacteria</taxon>
        <taxon>Bacillati</taxon>
        <taxon>Armatimonadota</taxon>
        <taxon>Fimbriimonadia</taxon>
        <taxon>Fimbriimonadales</taxon>
        <taxon>Fimbriimonadaceae</taxon>
        <taxon>Fimbriimonas</taxon>
    </lineage>
</organism>
<evidence type="ECO:0000313" key="3">
    <source>
        <dbReference type="Proteomes" id="UP000727962"/>
    </source>
</evidence>
<dbReference type="Proteomes" id="UP000727962">
    <property type="component" value="Unassembled WGS sequence"/>
</dbReference>